<comment type="caution">
    <text evidence="7">The sequence shown here is derived from an EMBL/GenBank/DDBJ whole genome shotgun (WGS) entry which is preliminary data.</text>
</comment>
<keyword evidence="3" id="KW-0217">Developmental protein</keyword>
<dbReference type="CDD" id="cd20788">
    <property type="entry name" value="TBC1D23_C-like"/>
    <property type="match status" value="1"/>
</dbReference>
<dbReference type="FunFam" id="3.40.250.10:FF:000002">
    <property type="entry name" value="TBC1 domain family member 23"/>
    <property type="match status" value="1"/>
</dbReference>
<accession>A0AAN9D160</accession>
<gene>
    <name evidence="7" type="ORF">R3I93_010059</name>
</gene>
<evidence type="ECO:0000256" key="4">
    <source>
        <dbReference type="ARBA" id="ARBA00023034"/>
    </source>
</evidence>
<dbReference type="FunFam" id="1.10.472.80:FF:000017">
    <property type="entry name" value="TBC1 domain family member 23"/>
    <property type="match status" value="1"/>
</dbReference>
<dbReference type="InterPro" id="IPR039755">
    <property type="entry name" value="TBC1D23"/>
</dbReference>
<dbReference type="SMART" id="SM00164">
    <property type="entry name" value="TBC"/>
    <property type="match status" value="1"/>
</dbReference>
<dbReference type="GO" id="GO:0099041">
    <property type="term" value="P:vesicle tethering to Golgi"/>
    <property type="evidence" value="ECO:0007669"/>
    <property type="project" value="TreeGrafter"/>
</dbReference>
<evidence type="ECO:0000313" key="8">
    <source>
        <dbReference type="Proteomes" id="UP001364617"/>
    </source>
</evidence>
<protein>
    <recommendedName>
        <fullName evidence="2">TBC1 domain family member 23</fullName>
    </recommendedName>
</protein>
<dbReference type="PROSITE" id="PS50086">
    <property type="entry name" value="TBC_RABGAP"/>
    <property type="match status" value="1"/>
</dbReference>
<organism evidence="7 8">
    <name type="scientific">Phoxinus phoxinus</name>
    <name type="common">Eurasian minnow</name>
    <dbReference type="NCBI Taxonomy" id="58324"/>
    <lineage>
        <taxon>Eukaryota</taxon>
        <taxon>Metazoa</taxon>
        <taxon>Chordata</taxon>
        <taxon>Craniata</taxon>
        <taxon>Vertebrata</taxon>
        <taxon>Euteleostomi</taxon>
        <taxon>Actinopterygii</taxon>
        <taxon>Neopterygii</taxon>
        <taxon>Teleostei</taxon>
        <taxon>Ostariophysi</taxon>
        <taxon>Cypriniformes</taxon>
        <taxon>Leuciscidae</taxon>
        <taxon>Phoxininae</taxon>
        <taxon>Phoxinus</taxon>
    </lineage>
</organism>
<dbReference type="SUPFAM" id="SSF47923">
    <property type="entry name" value="Ypt/Rab-GAP domain of gyp1p"/>
    <property type="match status" value="1"/>
</dbReference>
<reference evidence="7 8" key="1">
    <citation type="submission" date="2024-02" db="EMBL/GenBank/DDBJ databases">
        <title>Chromosome-level genome assembly of the Eurasian Minnow (Phoxinus phoxinus).</title>
        <authorList>
            <person name="Oriowo T.O."/>
            <person name="Martin S."/>
            <person name="Stange M."/>
            <person name="Chrysostomakis Y."/>
            <person name="Brown T."/>
            <person name="Winkler S."/>
            <person name="Kukowka S."/>
            <person name="Myers E.W."/>
            <person name="Bohne A."/>
        </authorList>
    </citation>
    <scope>NUCLEOTIDE SEQUENCE [LARGE SCALE GENOMIC DNA]</scope>
    <source>
        <strain evidence="7">ZFMK-TIS-60720</strain>
        <tissue evidence="7">Whole Organism</tissue>
    </source>
</reference>
<dbReference type="Proteomes" id="UP001364617">
    <property type="component" value="Unassembled WGS sequence"/>
</dbReference>
<feature type="domain" description="Rhodanese" evidence="6">
    <location>
        <begin position="330"/>
        <end position="442"/>
    </location>
</feature>
<dbReference type="GO" id="GO:1990403">
    <property type="term" value="P:embryonic brain development"/>
    <property type="evidence" value="ECO:0007669"/>
    <property type="project" value="TreeGrafter"/>
</dbReference>
<keyword evidence="4" id="KW-0333">Golgi apparatus</keyword>
<feature type="domain" description="Rab-GAP TBC" evidence="5">
    <location>
        <begin position="40"/>
        <end position="221"/>
    </location>
</feature>
<dbReference type="Pfam" id="PF19430">
    <property type="entry name" value="TBC1D23_C"/>
    <property type="match status" value="1"/>
</dbReference>
<evidence type="ECO:0000259" key="6">
    <source>
        <dbReference type="PROSITE" id="PS50206"/>
    </source>
</evidence>
<dbReference type="InterPro" id="IPR000195">
    <property type="entry name" value="Rab-GAP-TBC_dom"/>
</dbReference>
<dbReference type="GO" id="GO:0042147">
    <property type="term" value="P:retrograde transport, endosome to Golgi"/>
    <property type="evidence" value="ECO:0007669"/>
    <property type="project" value="InterPro"/>
</dbReference>
<sequence>MADAVGEVLQGSWNQDLADALDLAECDLDTDQDGVIQVRNLSPPQRAKLWMIALNVSGKGDSLSSWDGALDLAEQTLIHTRSQQIIDELGIPVEEGRDLVSDVESVITFYCKSRNVTFTPDLSWPHILKPLLGLQLSRRDLYNCFYAIMNKYIPRDCFVKGRPFHLFRLLLQYHEPELCSFLDTKKITPDSYAISWLGSLFSSHCIPEVTQALWDVYLQQADPFLIFFLLLIILVNAKDSILTQEGDGKEEIIKMLELSPSLLEAEDIEDLFSLAQYYNSKTPLSLRKENHNLFGSSLVALKEEDMDLSQALCLPVSVPEILQANQLQPEGVRFFVVDCRPAEQYNAGHLSTAFHLDSDLMLHNPSEFALSVKSLLEAQKQSLESGSVASGEHLCFMGSGREEEDMYMNMVLAHFLQKNKEFVSIAKGGFMALQQHLADINVEGPDNVYVHWIVSTSGSHSSLSSADGEMNSTDGKGVKSLVNKMTFALKSKSVNVKEKMISFIENTSTPVDRHVSSSDRVGKPYRGVKPVFSIGDEEEYDTDEIDSSSISDDDRKEIVNIQTWINKPDVKHHIPCNEVKETGHMFPSHLLITATHMYCLREIAARKGFAYIQSRQALNSVVKITSKKKHPELITFKFGNNNAAGVEIVAVERYLIPDAGDATKVIKQQIMKVLDAMESS</sequence>
<name>A0AAN9D160_9TELE</name>
<proteinExistence type="predicted"/>
<dbReference type="GO" id="GO:0007399">
    <property type="term" value="P:nervous system development"/>
    <property type="evidence" value="ECO:0007669"/>
    <property type="project" value="UniProtKB-ARBA"/>
</dbReference>
<dbReference type="PROSITE" id="PS50206">
    <property type="entry name" value="RHODANESE_3"/>
    <property type="match status" value="1"/>
</dbReference>
<dbReference type="Gene3D" id="3.40.250.10">
    <property type="entry name" value="Rhodanese-like domain"/>
    <property type="match status" value="1"/>
</dbReference>
<comment type="subcellular location">
    <subcellularLocation>
        <location evidence="1">Golgi apparatus</location>
        <location evidence="1">trans-Golgi network</location>
    </subcellularLocation>
</comment>
<dbReference type="GO" id="GO:0005802">
    <property type="term" value="C:trans-Golgi network"/>
    <property type="evidence" value="ECO:0007669"/>
    <property type="project" value="TreeGrafter"/>
</dbReference>
<dbReference type="AlphaFoldDB" id="A0AAN9D160"/>
<evidence type="ECO:0000259" key="5">
    <source>
        <dbReference type="PROSITE" id="PS50086"/>
    </source>
</evidence>
<dbReference type="Gene3D" id="1.10.472.80">
    <property type="entry name" value="Ypt/Rab-GAP domain of gyp1p, domain 3"/>
    <property type="match status" value="1"/>
</dbReference>
<dbReference type="InterPro" id="IPR035969">
    <property type="entry name" value="Rab-GAP_TBC_sf"/>
</dbReference>
<dbReference type="EMBL" id="JAYKXH010000010">
    <property type="protein sequence ID" value="KAK7155302.1"/>
    <property type="molecule type" value="Genomic_DNA"/>
</dbReference>
<evidence type="ECO:0000256" key="1">
    <source>
        <dbReference type="ARBA" id="ARBA00004601"/>
    </source>
</evidence>
<dbReference type="PANTHER" id="PTHR13297:SF5">
    <property type="entry name" value="TBC1 DOMAIN FAMILY MEMBER 23"/>
    <property type="match status" value="1"/>
</dbReference>
<dbReference type="Pfam" id="PF00566">
    <property type="entry name" value="RabGAP-TBC"/>
    <property type="match status" value="1"/>
</dbReference>
<dbReference type="InterPro" id="IPR001763">
    <property type="entry name" value="Rhodanese-like_dom"/>
</dbReference>
<evidence type="ECO:0000256" key="2">
    <source>
        <dbReference type="ARBA" id="ARBA00014207"/>
    </source>
</evidence>
<evidence type="ECO:0000313" key="7">
    <source>
        <dbReference type="EMBL" id="KAK7155302.1"/>
    </source>
</evidence>
<dbReference type="GO" id="GO:0005829">
    <property type="term" value="C:cytosol"/>
    <property type="evidence" value="ECO:0007669"/>
    <property type="project" value="GOC"/>
</dbReference>
<dbReference type="PANTHER" id="PTHR13297">
    <property type="entry name" value="TBC1 DOMAIN FAMILY MEMBER 23-RELATED"/>
    <property type="match status" value="1"/>
</dbReference>
<keyword evidence="8" id="KW-1185">Reference proteome</keyword>
<dbReference type="SUPFAM" id="SSF52821">
    <property type="entry name" value="Rhodanese/Cell cycle control phosphatase"/>
    <property type="match status" value="1"/>
</dbReference>
<evidence type="ECO:0000256" key="3">
    <source>
        <dbReference type="ARBA" id="ARBA00022473"/>
    </source>
</evidence>
<dbReference type="InterPro" id="IPR045799">
    <property type="entry name" value="TBC1D23_C"/>
</dbReference>
<dbReference type="Pfam" id="PF00581">
    <property type="entry name" value="Rhodanese"/>
    <property type="match status" value="1"/>
</dbReference>
<dbReference type="InterPro" id="IPR036873">
    <property type="entry name" value="Rhodanese-like_dom_sf"/>
</dbReference>